<gene>
    <name evidence="3" type="ORF">C9I84_020</name>
</gene>
<accession>A0A346E0C2</accession>
<evidence type="ECO:0000313" key="4">
    <source>
        <dbReference type="Proteomes" id="UP000257084"/>
    </source>
</evidence>
<dbReference type="Gene3D" id="3.90.1180.10">
    <property type="entry name" value="Ribosomal protein L13"/>
    <property type="match status" value="1"/>
</dbReference>
<evidence type="ECO:0000313" key="3">
    <source>
        <dbReference type="EMBL" id="AXN02427.1"/>
    </source>
</evidence>
<dbReference type="GO" id="GO:1990904">
    <property type="term" value="C:ribonucleoprotein complex"/>
    <property type="evidence" value="ECO:0007669"/>
    <property type="project" value="UniProtKB-KW"/>
</dbReference>
<dbReference type="KEGG" id="vfg:C9I84_020"/>
<keyword evidence="1 3" id="KW-0689">Ribosomal protein</keyword>
<name>A0A346E0C2_9PROT</name>
<dbReference type="EMBL" id="CP028360">
    <property type="protein sequence ID" value="AXN02427.1"/>
    <property type="molecule type" value="Genomic_DNA"/>
</dbReference>
<sequence>MKIIYNLKFKQVGRICSLISKKIINYTLLNKKMVIFLKNSNLIKYNKKSFFYKHTGFPGGLKKISNVFLIKKHGFDFFIKKTLLGMLPKRKKFKDIIKKIIFKNENI</sequence>
<dbReference type="GO" id="GO:0006412">
    <property type="term" value="P:translation"/>
    <property type="evidence" value="ECO:0007669"/>
    <property type="project" value="InterPro"/>
</dbReference>
<dbReference type="AlphaFoldDB" id="A0A346E0C2"/>
<protein>
    <submittedName>
        <fullName evidence="3">50S ribosomal protein L13</fullName>
    </submittedName>
</protein>
<dbReference type="InterPro" id="IPR036899">
    <property type="entry name" value="Ribosomal_uL13_sf"/>
</dbReference>
<dbReference type="Pfam" id="PF00572">
    <property type="entry name" value="Ribosomal_L13"/>
    <property type="match status" value="1"/>
</dbReference>
<dbReference type="GO" id="GO:0003735">
    <property type="term" value="F:structural constituent of ribosome"/>
    <property type="evidence" value="ECO:0007669"/>
    <property type="project" value="InterPro"/>
</dbReference>
<evidence type="ECO:0000256" key="2">
    <source>
        <dbReference type="ARBA" id="ARBA00023274"/>
    </source>
</evidence>
<dbReference type="Proteomes" id="UP000257084">
    <property type="component" value="Chromosome"/>
</dbReference>
<dbReference type="GO" id="GO:0005840">
    <property type="term" value="C:ribosome"/>
    <property type="evidence" value="ECO:0007669"/>
    <property type="project" value="UniProtKB-KW"/>
</dbReference>
<evidence type="ECO:0000256" key="1">
    <source>
        <dbReference type="ARBA" id="ARBA00022980"/>
    </source>
</evidence>
<keyword evidence="4" id="KW-1185">Reference proteome</keyword>
<dbReference type="SUPFAM" id="SSF52161">
    <property type="entry name" value="Ribosomal protein L13"/>
    <property type="match status" value="1"/>
</dbReference>
<keyword evidence="2" id="KW-0687">Ribonucleoprotein</keyword>
<organism evidence="3 4">
    <name type="scientific">Candidatus Vidania fulgoroideorum</name>
    <dbReference type="NCBI Taxonomy" id="881286"/>
    <lineage>
        <taxon>Bacteria</taxon>
        <taxon>Pseudomonadati</taxon>
        <taxon>Pseudomonadota</taxon>
        <taxon>Betaproteobacteria</taxon>
        <taxon>Candidatus Vidania</taxon>
    </lineage>
</organism>
<dbReference type="InterPro" id="IPR005822">
    <property type="entry name" value="Ribosomal_uL13"/>
</dbReference>
<reference evidence="3 4" key="1">
    <citation type="submission" date="2018-03" db="EMBL/GenBank/DDBJ databases">
        <title>A parallel universe: an anciently diverged bacterial symbiosis in a Hawaiian planthopper (Hemiptera: Cixiidae) reveals rearranged nutritional responsibilities.</title>
        <authorList>
            <person name="Bennett G."/>
            <person name="Mao M."/>
        </authorList>
    </citation>
    <scope>NUCLEOTIDE SEQUENCE [LARGE SCALE GENOMIC DNA]</scope>
    <source>
        <strain evidence="3 4">OLIH</strain>
    </source>
</reference>
<proteinExistence type="predicted"/>